<organism evidence="2 3">
    <name type="scientific">Trichoderma guizhouense</name>
    <dbReference type="NCBI Taxonomy" id="1491466"/>
    <lineage>
        <taxon>Eukaryota</taxon>
        <taxon>Fungi</taxon>
        <taxon>Dikarya</taxon>
        <taxon>Ascomycota</taxon>
        <taxon>Pezizomycotina</taxon>
        <taxon>Sordariomycetes</taxon>
        <taxon>Hypocreomycetidae</taxon>
        <taxon>Hypocreales</taxon>
        <taxon>Hypocreaceae</taxon>
        <taxon>Trichoderma</taxon>
    </lineage>
</organism>
<proteinExistence type="predicted"/>
<gene>
    <name evidence="2" type="ORF">A0O28_0083830</name>
</gene>
<dbReference type="AlphaFoldDB" id="A0A1T3CKN8"/>
<evidence type="ECO:0000256" key="1">
    <source>
        <dbReference type="SAM" id="MobiDB-lite"/>
    </source>
</evidence>
<feature type="compositionally biased region" description="Polar residues" evidence="1">
    <location>
        <begin position="43"/>
        <end position="52"/>
    </location>
</feature>
<comment type="caution">
    <text evidence="2">The sequence shown here is derived from an EMBL/GenBank/DDBJ whole genome shotgun (WGS) entry which is preliminary data.</text>
</comment>
<feature type="region of interest" description="Disordered" evidence="1">
    <location>
        <begin position="1"/>
        <end position="135"/>
    </location>
</feature>
<evidence type="ECO:0000313" key="3">
    <source>
        <dbReference type="Proteomes" id="UP000191004"/>
    </source>
</evidence>
<evidence type="ECO:0000313" key="2">
    <source>
        <dbReference type="EMBL" id="OPB41663.1"/>
    </source>
</evidence>
<accession>A0A1T3CKN8</accession>
<protein>
    <submittedName>
        <fullName evidence="2">Uncharacterized protein</fullName>
    </submittedName>
</protein>
<feature type="compositionally biased region" description="Polar residues" evidence="1">
    <location>
        <begin position="1"/>
        <end position="10"/>
    </location>
</feature>
<sequence>MADYQYNSRAPAQRQRGYPDQNGNYQRDAAFSNIFGAAPPPGRSQTMTSSSVPPMLDQGRTHTMSSASGMRQPPPRPSQGYYDDRGQPPPRPRPGDNHMANGHYPGQRSASGGPQALSSQAQYLQQQQQQARRPYRGPQALRLHGLILVARRCHLEVPGLQFRDLIQEDKVLH</sequence>
<keyword evidence="3" id="KW-1185">Reference proteome</keyword>
<reference evidence="2 3" key="1">
    <citation type="submission" date="2016-04" db="EMBL/GenBank/DDBJ databases">
        <title>Multiple horizontal gene transfer events from other fungi enriched the ability of the initially mycotrophic fungus Trichoderma (Ascomycota) to feed on dead plant biomass.</title>
        <authorList>
            <person name="Atanasova L."/>
            <person name="Chenthamara K."/>
            <person name="Zhang J."/>
            <person name="Grujic M."/>
            <person name="Henrissat B."/>
            <person name="Kuo A."/>
            <person name="Aertz A."/>
            <person name="Salamov A."/>
            <person name="Lipzen A."/>
            <person name="Labutti K."/>
            <person name="Barry K."/>
            <person name="Miao Y."/>
            <person name="Rahimi M.J."/>
            <person name="Shen Q."/>
            <person name="Grigoriev I.V."/>
            <person name="Kubicek C.P."/>
            <person name="Druzhinina I.S."/>
        </authorList>
    </citation>
    <scope>NUCLEOTIDE SEQUENCE [LARGE SCALE GENOMIC DNA]</scope>
    <source>
        <strain evidence="2 3">NJAU 4742</strain>
    </source>
</reference>
<name>A0A1T3CKN8_9HYPO</name>
<dbReference type="Proteomes" id="UP000191004">
    <property type="component" value="Unassembled WGS sequence"/>
</dbReference>
<feature type="compositionally biased region" description="Low complexity" evidence="1">
    <location>
        <begin position="114"/>
        <end position="132"/>
    </location>
</feature>
<dbReference type="EMBL" id="LVVK01000015">
    <property type="protein sequence ID" value="OPB41663.1"/>
    <property type="molecule type" value="Genomic_DNA"/>
</dbReference>